<protein>
    <submittedName>
        <fullName evidence="1">Abi family protein</fullName>
    </submittedName>
</protein>
<sequence>MSNTDTPLSLEDQILLMKNYVVFRQKSKARTLLRKEGYFRVSRYGKYLLSFTNVLRSKPDQTLLYDLYIFDEALREIFFRYTQKAELQFKNHLSNSVSLKLNNPTFYLDSSSYTPSRGESDKIKRTRYQKKFTGFSTDLKKSENKLISKPHMYPELKAYRKGGPRYRKRIPAWTAFMYFDFGTIEHIYAYLRLDLRKEVLVSGYPESIRKVSKIDTKNMDTWIAAIRNLRNTCSHHNMLVGKTSSIVHLDNLDSAVVLPSNTDLFSRMYALKKVLDLKDSESLKNDVIKLIKKTKFNIHQFNILPLNWETLFDQIHKF</sequence>
<gene>
    <name evidence="1" type="ORF">H9650_16395</name>
</gene>
<organism evidence="1 2">
    <name type="scientific">Psychrobacillus faecigallinarum</name>
    <dbReference type="NCBI Taxonomy" id="2762235"/>
    <lineage>
        <taxon>Bacteria</taxon>
        <taxon>Bacillati</taxon>
        <taxon>Bacillota</taxon>
        <taxon>Bacilli</taxon>
        <taxon>Bacillales</taxon>
        <taxon>Bacillaceae</taxon>
        <taxon>Psychrobacillus</taxon>
    </lineage>
</organism>
<keyword evidence="2" id="KW-1185">Reference proteome</keyword>
<name>A0ABR8RD30_9BACI</name>
<dbReference type="EMBL" id="JACSQO010000009">
    <property type="protein sequence ID" value="MBD7945692.1"/>
    <property type="molecule type" value="Genomic_DNA"/>
</dbReference>
<dbReference type="Pfam" id="PF07751">
    <property type="entry name" value="Abi_2"/>
    <property type="match status" value="1"/>
</dbReference>
<evidence type="ECO:0000313" key="2">
    <source>
        <dbReference type="Proteomes" id="UP000640786"/>
    </source>
</evidence>
<reference evidence="1 2" key="1">
    <citation type="submission" date="2020-08" db="EMBL/GenBank/DDBJ databases">
        <title>A Genomic Blueprint of the Chicken Gut Microbiome.</title>
        <authorList>
            <person name="Gilroy R."/>
            <person name="Ravi A."/>
            <person name="Getino M."/>
            <person name="Pursley I."/>
            <person name="Horton D.L."/>
            <person name="Alikhan N.-F."/>
            <person name="Baker D."/>
            <person name="Gharbi K."/>
            <person name="Hall N."/>
            <person name="Watson M."/>
            <person name="Adriaenssens E.M."/>
            <person name="Foster-Nyarko E."/>
            <person name="Jarju S."/>
            <person name="Secka A."/>
            <person name="Antonio M."/>
            <person name="Oren A."/>
            <person name="Chaudhuri R."/>
            <person name="La Ragione R.M."/>
            <person name="Hildebrand F."/>
            <person name="Pallen M.J."/>
        </authorList>
    </citation>
    <scope>NUCLEOTIDE SEQUENCE [LARGE SCALE GENOMIC DNA]</scope>
    <source>
        <strain evidence="1 2">Sa2BUA9</strain>
    </source>
</reference>
<dbReference type="RefSeq" id="WP_191697657.1">
    <property type="nucleotide sequence ID" value="NZ_JACSQO010000009.1"/>
</dbReference>
<accession>A0ABR8RD30</accession>
<comment type="caution">
    <text evidence="1">The sequence shown here is derived from an EMBL/GenBank/DDBJ whole genome shotgun (WGS) entry which is preliminary data.</text>
</comment>
<evidence type="ECO:0000313" key="1">
    <source>
        <dbReference type="EMBL" id="MBD7945692.1"/>
    </source>
</evidence>
<dbReference type="Proteomes" id="UP000640786">
    <property type="component" value="Unassembled WGS sequence"/>
</dbReference>
<proteinExistence type="predicted"/>
<dbReference type="InterPro" id="IPR011664">
    <property type="entry name" value="Abi_system_AbiD/AbiF-like"/>
</dbReference>